<protein>
    <recommendedName>
        <fullName evidence="5">FAD-binding oxidoreductase</fullName>
    </recommendedName>
</protein>
<evidence type="ECO:0000313" key="3">
    <source>
        <dbReference type="EMBL" id="MET4755027.1"/>
    </source>
</evidence>
<name>A0ABV2SB98_9GAMM</name>
<feature type="chain" id="PRO_5045375128" description="FAD-binding oxidoreductase" evidence="2">
    <location>
        <begin position="26"/>
        <end position="149"/>
    </location>
</feature>
<accession>A0ABV2SB98</accession>
<comment type="caution">
    <text evidence="3">The sequence shown here is derived from an EMBL/GenBank/DDBJ whole genome shotgun (WGS) entry which is preliminary data.</text>
</comment>
<gene>
    <name evidence="3" type="ORF">V5J35_000219</name>
</gene>
<sequence>MEYKYYCLRWSVLLYCFLVIHQASADSIAPFASDGCSWFPDGLPELRTLWLDCCIAHDYAYWKGGKQDERMEADKQLKSCVSSLGQPAVGRLMEFGVRIGGTPVLPTSFRWGYGWPYPRDYQALTEEELGQVKRQSEGRYPNYSGQQME</sequence>
<evidence type="ECO:0000256" key="2">
    <source>
        <dbReference type="SAM" id="SignalP"/>
    </source>
</evidence>
<evidence type="ECO:0008006" key="5">
    <source>
        <dbReference type="Google" id="ProtNLM"/>
    </source>
</evidence>
<dbReference type="RefSeq" id="WP_354009496.1">
    <property type="nucleotide sequence ID" value="NZ_JBEWTA010000001.1"/>
</dbReference>
<keyword evidence="2" id="KW-0732">Signal</keyword>
<feature type="region of interest" description="Disordered" evidence="1">
    <location>
        <begin position="128"/>
        <end position="149"/>
    </location>
</feature>
<evidence type="ECO:0000313" key="4">
    <source>
        <dbReference type="Proteomes" id="UP001549366"/>
    </source>
</evidence>
<dbReference type="SUPFAM" id="SSF48619">
    <property type="entry name" value="Phospholipase A2, PLA2"/>
    <property type="match status" value="1"/>
</dbReference>
<keyword evidence="4" id="KW-1185">Reference proteome</keyword>
<dbReference type="EMBL" id="JBEWTB010000002">
    <property type="protein sequence ID" value="MET4755027.1"/>
    <property type="molecule type" value="Genomic_DNA"/>
</dbReference>
<feature type="signal peptide" evidence="2">
    <location>
        <begin position="1"/>
        <end position="25"/>
    </location>
</feature>
<dbReference type="Proteomes" id="UP001549366">
    <property type="component" value="Unassembled WGS sequence"/>
</dbReference>
<evidence type="ECO:0000256" key="1">
    <source>
        <dbReference type="SAM" id="MobiDB-lite"/>
    </source>
</evidence>
<organism evidence="3 4">
    <name type="scientific">Endozoicomonas lisbonensis</name>
    <dbReference type="NCBI Taxonomy" id="3120522"/>
    <lineage>
        <taxon>Bacteria</taxon>
        <taxon>Pseudomonadati</taxon>
        <taxon>Pseudomonadota</taxon>
        <taxon>Gammaproteobacteria</taxon>
        <taxon>Oceanospirillales</taxon>
        <taxon>Endozoicomonadaceae</taxon>
        <taxon>Endozoicomonas</taxon>
    </lineage>
</organism>
<reference evidence="3 4" key="1">
    <citation type="submission" date="2024-06" db="EMBL/GenBank/DDBJ databases">
        <title>Genomic Encyclopedia of Type Strains, Phase V (KMG-V): Genome sequencing to study the core and pangenomes of soil and plant-associated prokaryotes.</title>
        <authorList>
            <person name="Whitman W."/>
        </authorList>
    </citation>
    <scope>NUCLEOTIDE SEQUENCE [LARGE SCALE GENOMIC DNA]</scope>
    <source>
        <strain evidence="3 4">NE40</strain>
    </source>
</reference>
<proteinExistence type="predicted"/>
<dbReference type="InterPro" id="IPR036444">
    <property type="entry name" value="PLipase_A2_dom_sf"/>
</dbReference>